<evidence type="ECO:0000256" key="1">
    <source>
        <dbReference type="SAM" id="Phobius"/>
    </source>
</evidence>
<feature type="transmembrane region" description="Helical" evidence="1">
    <location>
        <begin position="113"/>
        <end position="130"/>
    </location>
</feature>
<feature type="transmembrane region" description="Helical" evidence="1">
    <location>
        <begin position="20"/>
        <end position="44"/>
    </location>
</feature>
<dbReference type="Proteomes" id="UP000316330">
    <property type="component" value="Unassembled WGS sequence"/>
</dbReference>
<feature type="transmembrane region" description="Helical" evidence="1">
    <location>
        <begin position="89"/>
        <end position="107"/>
    </location>
</feature>
<organism evidence="2 3">
    <name type="scientific">Cohnella terricola</name>
    <dbReference type="NCBI Taxonomy" id="1289167"/>
    <lineage>
        <taxon>Bacteria</taxon>
        <taxon>Bacillati</taxon>
        <taxon>Bacillota</taxon>
        <taxon>Bacilli</taxon>
        <taxon>Bacillales</taxon>
        <taxon>Paenibacillaceae</taxon>
        <taxon>Cohnella</taxon>
    </lineage>
</organism>
<protein>
    <submittedName>
        <fullName evidence="2">Uncharacterized protein</fullName>
    </submittedName>
</protein>
<keyword evidence="1" id="KW-0812">Transmembrane</keyword>
<keyword evidence="1" id="KW-1133">Transmembrane helix</keyword>
<accession>A0A559JN80</accession>
<keyword evidence="3" id="KW-1185">Reference proteome</keyword>
<keyword evidence="1" id="KW-0472">Membrane</keyword>
<name>A0A559JN80_9BACL</name>
<dbReference type="RefSeq" id="WP_144700573.1">
    <property type="nucleotide sequence ID" value="NZ_VNJJ01000004.1"/>
</dbReference>
<reference evidence="2 3" key="1">
    <citation type="submission" date="2019-07" db="EMBL/GenBank/DDBJ databases">
        <authorList>
            <person name="Kim J."/>
        </authorList>
    </citation>
    <scope>NUCLEOTIDE SEQUENCE [LARGE SCALE GENOMIC DNA]</scope>
    <source>
        <strain evidence="2 3">G13</strain>
    </source>
</reference>
<comment type="caution">
    <text evidence="2">The sequence shown here is derived from an EMBL/GenBank/DDBJ whole genome shotgun (WGS) entry which is preliminary data.</text>
</comment>
<gene>
    <name evidence="2" type="ORF">FPZ45_09400</name>
</gene>
<feature type="transmembrane region" description="Helical" evidence="1">
    <location>
        <begin position="64"/>
        <end position="82"/>
    </location>
</feature>
<sequence length="144" mass="16559">MRQFAVVVKEIRTFLTSFPLIRFLLPYHLHILFGGAGILLVRKILYRSVSYSGYDTLNTLFNDIPLYLIAYYGFFVGGWLTLISKNVKYLPYGLWIYAFLTLFPFEYLALGDFVRAAIYAVAGFFVYRYAASSASQADKKSLRV</sequence>
<dbReference type="EMBL" id="VNJJ01000004">
    <property type="protein sequence ID" value="TVY01344.1"/>
    <property type="molecule type" value="Genomic_DNA"/>
</dbReference>
<dbReference type="AlphaFoldDB" id="A0A559JN80"/>
<proteinExistence type="predicted"/>
<evidence type="ECO:0000313" key="2">
    <source>
        <dbReference type="EMBL" id="TVY01344.1"/>
    </source>
</evidence>
<dbReference type="OrthoDB" id="2628546at2"/>
<evidence type="ECO:0000313" key="3">
    <source>
        <dbReference type="Proteomes" id="UP000316330"/>
    </source>
</evidence>